<gene>
    <name evidence="5" type="ORF">HTY61_13240</name>
</gene>
<dbReference type="InterPro" id="IPR015927">
    <property type="entry name" value="Peptidase_S24_S26A/B/C"/>
</dbReference>
<evidence type="ECO:0000313" key="6">
    <source>
        <dbReference type="Proteomes" id="UP000509367"/>
    </source>
</evidence>
<dbReference type="Gene3D" id="2.10.109.10">
    <property type="entry name" value="Umud Fragment, subunit A"/>
    <property type="match status" value="1"/>
</dbReference>
<name>A0A6N1VFK9_9HYPH</name>
<evidence type="ECO:0000259" key="4">
    <source>
        <dbReference type="Pfam" id="PF00717"/>
    </source>
</evidence>
<dbReference type="CDD" id="cd06529">
    <property type="entry name" value="S24_LexA-like"/>
    <property type="match status" value="1"/>
</dbReference>
<feature type="domain" description="Peptidase S24/S26A/S26B/S26C" evidence="4">
    <location>
        <begin position="98"/>
        <end position="218"/>
    </location>
</feature>
<dbReference type="InterPro" id="IPR039418">
    <property type="entry name" value="LexA-like"/>
</dbReference>
<protein>
    <submittedName>
        <fullName evidence="5">Helix-turn-helix transcriptional regulator</fullName>
    </submittedName>
</protein>
<evidence type="ECO:0000256" key="1">
    <source>
        <dbReference type="ARBA" id="ARBA00023015"/>
    </source>
</evidence>
<sequence>MLSHKRIWAAIDALAERNDLSPSGLAKRAGLDSTTFNKSKRFASDGRPRWPSTESLAKIMEATGSSLEEFMALVRDDAARAAPPAVHRRSIVPVREVPVIGLAQAGAGGYFDDAGFPAGQGWDTVAFPGPNLDEGCYALEITGDSMLPLYREGDIIIVSPTAQVRRGDRVVVKTRDGEVMAKTLLRRTSLVIELESVNPAHPPRTFPVSDIEWMARIVWASQ</sequence>
<dbReference type="InterPro" id="IPR010982">
    <property type="entry name" value="Lambda_DNA-bd_dom_sf"/>
</dbReference>
<reference evidence="5 6" key="1">
    <citation type="submission" date="2020-06" db="EMBL/GenBank/DDBJ databases">
        <title>Oricola thermophila sp. nov. isolated from a tidal sediments.</title>
        <authorList>
            <person name="Kwon K.K."/>
            <person name="Yang S.-H."/>
            <person name="Park M.-J."/>
        </authorList>
    </citation>
    <scope>NUCLEOTIDE SEQUENCE [LARGE SCALE GENOMIC DNA]</scope>
    <source>
        <strain evidence="5 6">MEBiC13590</strain>
    </source>
</reference>
<dbReference type="GO" id="GO:0003677">
    <property type="term" value="F:DNA binding"/>
    <property type="evidence" value="ECO:0007669"/>
    <property type="project" value="UniProtKB-KW"/>
</dbReference>
<accession>A0A6N1VFK9</accession>
<keyword evidence="6" id="KW-1185">Reference proteome</keyword>
<evidence type="ECO:0000256" key="2">
    <source>
        <dbReference type="ARBA" id="ARBA00023125"/>
    </source>
</evidence>
<keyword evidence="1" id="KW-0805">Transcription regulation</keyword>
<dbReference type="AlphaFoldDB" id="A0A6N1VFK9"/>
<dbReference type="EMBL" id="CP054836">
    <property type="protein sequence ID" value="QKV19353.1"/>
    <property type="molecule type" value="Genomic_DNA"/>
</dbReference>
<dbReference type="KEGG" id="orm:HTY61_13240"/>
<evidence type="ECO:0000256" key="3">
    <source>
        <dbReference type="ARBA" id="ARBA00023163"/>
    </source>
</evidence>
<dbReference type="Pfam" id="PF00717">
    <property type="entry name" value="Peptidase_S24"/>
    <property type="match status" value="1"/>
</dbReference>
<keyword evidence="3" id="KW-0804">Transcription</keyword>
<evidence type="ECO:0000313" key="5">
    <source>
        <dbReference type="EMBL" id="QKV19353.1"/>
    </source>
</evidence>
<dbReference type="RefSeq" id="WP_175277245.1">
    <property type="nucleotide sequence ID" value="NZ_CP054836.1"/>
</dbReference>
<dbReference type="SUPFAM" id="SSF51306">
    <property type="entry name" value="LexA/Signal peptidase"/>
    <property type="match status" value="1"/>
</dbReference>
<dbReference type="SUPFAM" id="SSF47413">
    <property type="entry name" value="lambda repressor-like DNA-binding domains"/>
    <property type="match status" value="1"/>
</dbReference>
<dbReference type="PANTHER" id="PTHR40661">
    <property type="match status" value="1"/>
</dbReference>
<dbReference type="PANTHER" id="PTHR40661:SF3">
    <property type="entry name" value="FELS-1 PROPHAGE TRANSCRIPTIONAL REGULATOR"/>
    <property type="match status" value="1"/>
</dbReference>
<dbReference type="InterPro" id="IPR036286">
    <property type="entry name" value="LexA/Signal_pep-like_sf"/>
</dbReference>
<proteinExistence type="predicted"/>
<organism evidence="5 6">
    <name type="scientific">Oricola thermophila</name>
    <dbReference type="NCBI Taxonomy" id="2742145"/>
    <lineage>
        <taxon>Bacteria</taxon>
        <taxon>Pseudomonadati</taxon>
        <taxon>Pseudomonadota</taxon>
        <taxon>Alphaproteobacteria</taxon>
        <taxon>Hyphomicrobiales</taxon>
        <taxon>Ahrensiaceae</taxon>
        <taxon>Oricola</taxon>
    </lineage>
</organism>
<keyword evidence="2" id="KW-0238">DNA-binding</keyword>
<dbReference type="Proteomes" id="UP000509367">
    <property type="component" value="Chromosome"/>
</dbReference>